<organism evidence="1 2">
    <name type="scientific">Neoarthrinium moseri</name>
    <dbReference type="NCBI Taxonomy" id="1658444"/>
    <lineage>
        <taxon>Eukaryota</taxon>
        <taxon>Fungi</taxon>
        <taxon>Dikarya</taxon>
        <taxon>Ascomycota</taxon>
        <taxon>Pezizomycotina</taxon>
        <taxon>Sordariomycetes</taxon>
        <taxon>Xylariomycetidae</taxon>
        <taxon>Amphisphaeriales</taxon>
        <taxon>Apiosporaceae</taxon>
        <taxon>Neoarthrinium</taxon>
    </lineage>
</organism>
<name>A0A9P9WVS1_9PEZI</name>
<evidence type="ECO:0000313" key="1">
    <source>
        <dbReference type="EMBL" id="KAI1879911.1"/>
    </source>
</evidence>
<protein>
    <submittedName>
        <fullName evidence="1">Uncharacterized protein</fullName>
    </submittedName>
</protein>
<accession>A0A9P9WVS1</accession>
<proteinExistence type="predicted"/>
<sequence length="129" mass="13570">MRDEDEPREAVLSSVFVAAAKALEITGALPLTATGITEGAARESRDQHFFAYEAMLMLGGDGGQKTRIGCETQICLRVEPHLLAGGDGDREGCDVNSPRTRIRTWACGAMGNTDEQLEEAAGSNAGDGG</sequence>
<dbReference type="Proteomes" id="UP000829685">
    <property type="component" value="Unassembled WGS sequence"/>
</dbReference>
<dbReference type="AlphaFoldDB" id="A0A9P9WVS1"/>
<gene>
    <name evidence="1" type="ORF">JX265_001532</name>
</gene>
<evidence type="ECO:0000313" key="2">
    <source>
        <dbReference type="Proteomes" id="UP000829685"/>
    </source>
</evidence>
<keyword evidence="2" id="KW-1185">Reference proteome</keyword>
<comment type="caution">
    <text evidence="1">The sequence shown here is derived from an EMBL/GenBank/DDBJ whole genome shotgun (WGS) entry which is preliminary data.</text>
</comment>
<reference evidence="1" key="1">
    <citation type="submission" date="2021-03" db="EMBL/GenBank/DDBJ databases">
        <title>Revisited historic fungal species revealed as producer of novel bioactive compounds through whole genome sequencing and comparative genomics.</title>
        <authorList>
            <person name="Vignolle G.A."/>
            <person name="Hochenegger N."/>
            <person name="Mach R.L."/>
            <person name="Mach-Aigner A.R."/>
            <person name="Javad Rahimi M."/>
            <person name="Salim K.A."/>
            <person name="Chan C.M."/>
            <person name="Lim L.B.L."/>
            <person name="Cai F."/>
            <person name="Druzhinina I.S."/>
            <person name="U'Ren J.M."/>
            <person name="Derntl C."/>
        </authorList>
    </citation>
    <scope>NUCLEOTIDE SEQUENCE</scope>
    <source>
        <strain evidence="1">TUCIM 5799</strain>
    </source>
</reference>
<dbReference type="EMBL" id="JAFIMR010000003">
    <property type="protein sequence ID" value="KAI1879911.1"/>
    <property type="molecule type" value="Genomic_DNA"/>
</dbReference>